<evidence type="ECO:0000313" key="1">
    <source>
        <dbReference type="EMBL" id="GAG83952.1"/>
    </source>
</evidence>
<organism evidence="1">
    <name type="scientific">marine sediment metagenome</name>
    <dbReference type="NCBI Taxonomy" id="412755"/>
    <lineage>
        <taxon>unclassified sequences</taxon>
        <taxon>metagenomes</taxon>
        <taxon>ecological metagenomes</taxon>
    </lineage>
</organism>
<comment type="caution">
    <text evidence="1">The sequence shown here is derived from an EMBL/GenBank/DDBJ whole genome shotgun (WGS) entry which is preliminary data.</text>
</comment>
<accession>X1BS41</accession>
<name>X1BS41_9ZZZZ</name>
<reference evidence="1" key="1">
    <citation type="journal article" date="2014" name="Front. Microbiol.">
        <title>High frequency of phylogenetically diverse reductive dehalogenase-homologous genes in deep subseafloor sedimentary metagenomes.</title>
        <authorList>
            <person name="Kawai M."/>
            <person name="Futagami T."/>
            <person name="Toyoda A."/>
            <person name="Takaki Y."/>
            <person name="Nishi S."/>
            <person name="Hori S."/>
            <person name="Arai W."/>
            <person name="Tsubouchi T."/>
            <person name="Morono Y."/>
            <person name="Uchiyama I."/>
            <person name="Ito T."/>
            <person name="Fujiyama A."/>
            <person name="Inagaki F."/>
            <person name="Takami H."/>
        </authorList>
    </citation>
    <scope>NUCLEOTIDE SEQUENCE</scope>
    <source>
        <strain evidence="1">Expedition CK06-06</strain>
    </source>
</reference>
<feature type="non-terminal residue" evidence="1">
    <location>
        <position position="1"/>
    </location>
</feature>
<sequence>VNGRFNKLDRVEKLEEQGRINKKQIIDILTNAIRLNPKWMQRLPEKYKAEISGQTNVQTIVNEEMKNHVVRDVNYFKSLSLAVQGDLLQQYGAEIGQAFAKELSRYRGLYHPFWINTPENVRPYIPFEIIDATAQYYVNEINKNPSNQDSIIKMISPDIQPFVFSKLGSSKNWYKKAQLDKESGMGKSFMGLAIPFIALLLGASIFDIEKKIQENPQELTQQIQQIQQQESRPQIEPQIEQPSKQIGLTTIDLDKIWEIESSRGTDPNMGNSSAGARGHYQFMEKLGTIWSAEWEKLGLA</sequence>
<dbReference type="AlphaFoldDB" id="X1BS41"/>
<proteinExistence type="predicted"/>
<gene>
    <name evidence="1" type="ORF">S01H4_31896</name>
</gene>
<dbReference type="EMBL" id="BART01016612">
    <property type="protein sequence ID" value="GAG83952.1"/>
    <property type="molecule type" value="Genomic_DNA"/>
</dbReference>
<protein>
    <submittedName>
        <fullName evidence="1">Uncharacterized protein</fullName>
    </submittedName>
</protein>